<comment type="caution">
    <text evidence="1">The sequence shown here is derived from an EMBL/GenBank/DDBJ whole genome shotgun (WGS) entry which is preliminary data.</text>
</comment>
<keyword evidence="2" id="KW-1185">Reference proteome</keyword>
<reference evidence="1 2" key="1">
    <citation type="submission" date="2023-07" db="EMBL/GenBank/DDBJ databases">
        <authorList>
            <person name="Girao M."/>
            <person name="Carvalho M.F."/>
        </authorList>
    </citation>
    <scope>NUCLEOTIDE SEQUENCE [LARGE SCALE GENOMIC DNA]</scope>
    <source>
        <strain evidence="1 2">YIM65754</strain>
    </source>
</reference>
<evidence type="ECO:0000313" key="2">
    <source>
        <dbReference type="Proteomes" id="UP001336020"/>
    </source>
</evidence>
<dbReference type="Gene3D" id="2.30.110.10">
    <property type="entry name" value="Electron Transport, Fmn-binding Protein, Chain A"/>
    <property type="match status" value="1"/>
</dbReference>
<organism evidence="1 2">
    <name type="scientific">Rhodococcus artemisiae</name>
    <dbReference type="NCBI Taxonomy" id="714159"/>
    <lineage>
        <taxon>Bacteria</taxon>
        <taxon>Bacillati</taxon>
        <taxon>Actinomycetota</taxon>
        <taxon>Actinomycetes</taxon>
        <taxon>Mycobacteriales</taxon>
        <taxon>Nocardiaceae</taxon>
        <taxon>Rhodococcus</taxon>
    </lineage>
</organism>
<gene>
    <name evidence="1" type="ORF">Q7514_05195</name>
</gene>
<dbReference type="Proteomes" id="UP001336020">
    <property type="component" value="Unassembled WGS sequence"/>
</dbReference>
<name>A0ABU7L5V6_9NOCA</name>
<dbReference type="RefSeq" id="WP_330132188.1">
    <property type="nucleotide sequence ID" value="NZ_JAUTXY010000002.1"/>
</dbReference>
<sequence length="91" mass="10093">MGEQRRGAAIAMSGDGGSDFMSLRGVELRGRAVLVGEVPRRGDDVDELTEPERIFAAKYAGGRGFSYDGRHAWCKLEPTKIVSWDFSKMRK</sequence>
<dbReference type="EMBL" id="JAUTXY010000002">
    <property type="protein sequence ID" value="MEE2056921.1"/>
    <property type="molecule type" value="Genomic_DNA"/>
</dbReference>
<proteinExistence type="predicted"/>
<dbReference type="InterPro" id="IPR012349">
    <property type="entry name" value="Split_barrel_FMN-bd"/>
</dbReference>
<protein>
    <submittedName>
        <fullName evidence="1">Uncharacterized protein</fullName>
    </submittedName>
</protein>
<dbReference type="SUPFAM" id="SSF50475">
    <property type="entry name" value="FMN-binding split barrel"/>
    <property type="match status" value="1"/>
</dbReference>
<evidence type="ECO:0000313" key="1">
    <source>
        <dbReference type="EMBL" id="MEE2056921.1"/>
    </source>
</evidence>
<accession>A0ABU7L5V6</accession>